<reference evidence="2" key="2">
    <citation type="submission" date="2012-06" db="EMBL/GenBank/DDBJ databases">
        <authorList>
            <person name="Yu Y."/>
            <person name="Currie J."/>
            <person name="Lomeli R."/>
            <person name="Angelova A."/>
            <person name="Collura K."/>
            <person name="Wissotski M."/>
            <person name="Campos D."/>
            <person name="Kudrna D."/>
            <person name="Golser W."/>
            <person name="Ashely E."/>
            <person name="Descour A."/>
            <person name="Fernandes J."/>
            <person name="Soderlund C."/>
            <person name="Walbot V."/>
        </authorList>
    </citation>
    <scope>NUCLEOTIDE SEQUENCE</scope>
    <source>
        <strain evidence="2">B73</strain>
    </source>
</reference>
<dbReference type="EMBL" id="BT054605">
    <property type="protein sequence ID" value="ACL53212.1"/>
    <property type="molecule type" value="mRNA"/>
</dbReference>
<evidence type="ECO:0000256" key="1">
    <source>
        <dbReference type="SAM" id="MobiDB-lite"/>
    </source>
</evidence>
<accession>B7ZZ63</accession>
<organism evidence="2">
    <name type="scientific">Zea mays</name>
    <name type="common">Maize</name>
    <dbReference type="NCBI Taxonomy" id="4577"/>
    <lineage>
        <taxon>Eukaryota</taxon>
        <taxon>Viridiplantae</taxon>
        <taxon>Streptophyta</taxon>
        <taxon>Embryophyta</taxon>
        <taxon>Tracheophyta</taxon>
        <taxon>Spermatophyta</taxon>
        <taxon>Magnoliopsida</taxon>
        <taxon>Liliopsida</taxon>
        <taxon>Poales</taxon>
        <taxon>Poaceae</taxon>
        <taxon>PACMAD clade</taxon>
        <taxon>Panicoideae</taxon>
        <taxon>Andropogonodae</taxon>
        <taxon>Andropogoneae</taxon>
        <taxon>Tripsacinae</taxon>
        <taxon>Zea</taxon>
    </lineage>
</organism>
<feature type="region of interest" description="Disordered" evidence="1">
    <location>
        <begin position="34"/>
        <end position="59"/>
    </location>
</feature>
<dbReference type="AlphaFoldDB" id="B7ZZ63"/>
<sequence length="239" mass="26565">MHHRGVPLSLNMRLTSTLPLPVGSPLPFQNPCAPYRRQHHSSRLSHRRTDPSASPGSTILEPYQTGWSDVCRHHFCHGLDSCSCSCGRLHVYSGQNPCPSFHGLVFRHPCSNNQTDDDRGLCAHEHADQAPYPCSTCHCHVHDPSAPSPNHDHAQSSDSGASSVAISHGHLPCPVWKVTFFGPGKNPLWMHGVERADQRRQTKKPLRKEAFWRYHLIQACWNPQSFLTALLEALASQGG</sequence>
<reference evidence="2" key="1">
    <citation type="journal article" date="2009" name="PLoS Genet.">
        <title>Sequencing, mapping, and analysis of 27,455 maize full-length cDNAs.</title>
        <authorList>
            <person name="Soderlund C."/>
            <person name="Descour A."/>
            <person name="Kudrna D."/>
            <person name="Bomhoff M."/>
            <person name="Boyd L."/>
            <person name="Currie J."/>
            <person name="Angelova A."/>
            <person name="Collura K."/>
            <person name="Wissotski M."/>
            <person name="Ashley E."/>
            <person name="Morrow D."/>
            <person name="Fernandes J."/>
            <person name="Walbot V."/>
            <person name="Yu Y."/>
        </authorList>
    </citation>
    <scope>NUCLEOTIDE SEQUENCE</scope>
    <source>
        <strain evidence="2">B73</strain>
    </source>
</reference>
<evidence type="ECO:0000313" key="2">
    <source>
        <dbReference type="EMBL" id="ACL53212.1"/>
    </source>
</evidence>
<proteinExistence type="evidence at transcript level"/>
<feature type="compositionally biased region" description="Basic residues" evidence="1">
    <location>
        <begin position="36"/>
        <end position="46"/>
    </location>
</feature>
<name>B7ZZ63_MAIZE</name>
<protein>
    <submittedName>
        <fullName evidence="2">Uncharacterized protein</fullName>
    </submittedName>
</protein>